<evidence type="ECO:0000313" key="13">
    <source>
        <dbReference type="Proteomes" id="UP000824165"/>
    </source>
</evidence>
<evidence type="ECO:0000256" key="6">
    <source>
        <dbReference type="ARBA" id="ARBA00022729"/>
    </source>
</evidence>
<keyword evidence="8" id="KW-0564">Palmitate</keyword>
<accession>A0A9D1KP65</accession>
<dbReference type="GO" id="GO:0006817">
    <property type="term" value="P:phosphate ion transport"/>
    <property type="evidence" value="ECO:0007669"/>
    <property type="project" value="UniProtKB-KW"/>
</dbReference>
<feature type="domain" description="SLH" evidence="11">
    <location>
        <begin position="84"/>
        <end position="144"/>
    </location>
</feature>
<comment type="function">
    <text evidence="1">Part of the ABC transporter complex PstSACB involved in phosphate import.</text>
</comment>
<keyword evidence="6 10" id="KW-0732">Signal</keyword>
<keyword evidence="5" id="KW-0592">Phosphate transport</keyword>
<dbReference type="InterPro" id="IPR024370">
    <property type="entry name" value="PBP_domain"/>
</dbReference>
<keyword evidence="5" id="KW-0813">Transport</keyword>
<evidence type="ECO:0000256" key="10">
    <source>
        <dbReference type="SAM" id="SignalP"/>
    </source>
</evidence>
<feature type="chain" id="PRO_5039680947" evidence="10">
    <location>
        <begin position="25"/>
        <end position="563"/>
    </location>
</feature>
<comment type="similarity">
    <text evidence="3">Belongs to the PstS family.</text>
</comment>
<dbReference type="Gene3D" id="3.40.190.10">
    <property type="entry name" value="Periplasmic binding protein-like II"/>
    <property type="match status" value="2"/>
</dbReference>
<keyword evidence="9" id="KW-0449">Lipoprotein</keyword>
<organism evidence="12 13">
    <name type="scientific">Candidatus Ornithomonoglobus intestinigallinarum</name>
    <dbReference type="NCBI Taxonomy" id="2840894"/>
    <lineage>
        <taxon>Bacteria</taxon>
        <taxon>Bacillati</taxon>
        <taxon>Bacillota</taxon>
        <taxon>Clostridia</taxon>
        <taxon>Candidatus Ornithomonoglobus</taxon>
    </lineage>
</organism>
<sequence length="563" mass="62581">MKTKIITAAAALCTAAAAASTAFASGGDCVMKVVKSDIEYDWSDGYNLVGTDSETGKTIPFCEYENGYFYAYVPEDTEVTFKSGEQPHFNDLDAHAYAPGLSRMYARKIITGDENGNFNGDEILTRAQMAAIIARMINADEAAAGEMPFKDVSENDWFAPAVYALYSRGIVMGDDYFNPSRSVTREELVTMEYRVVNYFGGTASRVFEYDGFVDIDTVSDYAREAYDKLYEMGYYLFPTFVPTGYGKSDQYLEPQKSITRTEACEYIDYFMSDFMYGNRPAIPTELAEEFGLDEEMPVITGSTSSYPITEQLYRSLFINHDKHVRFPAAHDKTIESYKLLIDGAADIILVPDPTDEVEELAESEGAELEYIPISNEALVFFTNGQNPAENITSEQIKSIYVDNAVSNWSEIGGPDAPFAAYCRNNDSGSHAQMERFFLDGREINEDIRLENISISMSSILTDVSGFSYDNPGSYALGYSMYYYFKNTVSFLLSENSLKLLSVDGVMPTDETLADRSYPLSTNYFAVIRVDEPENSPARNVAGLLTSESGQTIIANAGFGSFKN</sequence>
<evidence type="ECO:0000256" key="9">
    <source>
        <dbReference type="ARBA" id="ARBA00023288"/>
    </source>
</evidence>
<comment type="subcellular location">
    <subcellularLocation>
        <location evidence="2">Cell membrane</location>
        <topology evidence="2">Lipid-anchor</topology>
    </subcellularLocation>
</comment>
<evidence type="ECO:0000256" key="4">
    <source>
        <dbReference type="ARBA" id="ARBA00011529"/>
    </source>
</evidence>
<gene>
    <name evidence="12" type="ORF">IAA60_05160</name>
</gene>
<dbReference type="Pfam" id="PF00395">
    <property type="entry name" value="SLH"/>
    <property type="match status" value="2"/>
</dbReference>
<reference evidence="12" key="1">
    <citation type="submission" date="2020-10" db="EMBL/GenBank/DDBJ databases">
        <authorList>
            <person name="Gilroy R."/>
        </authorList>
    </citation>
    <scope>NUCLEOTIDE SEQUENCE</scope>
    <source>
        <strain evidence="12">CHK181-108</strain>
    </source>
</reference>
<feature type="domain" description="SLH" evidence="11">
    <location>
        <begin position="209"/>
        <end position="281"/>
    </location>
</feature>
<evidence type="ECO:0000256" key="2">
    <source>
        <dbReference type="ARBA" id="ARBA00004193"/>
    </source>
</evidence>
<feature type="domain" description="SLH" evidence="11">
    <location>
        <begin position="145"/>
        <end position="206"/>
    </location>
</feature>
<evidence type="ECO:0000313" key="12">
    <source>
        <dbReference type="EMBL" id="HIT85278.1"/>
    </source>
</evidence>
<evidence type="ECO:0000256" key="8">
    <source>
        <dbReference type="ARBA" id="ARBA00023139"/>
    </source>
</evidence>
<evidence type="ECO:0000256" key="3">
    <source>
        <dbReference type="ARBA" id="ARBA00008725"/>
    </source>
</evidence>
<reference evidence="12" key="2">
    <citation type="journal article" date="2021" name="PeerJ">
        <title>Extensive microbial diversity within the chicken gut microbiome revealed by metagenomics and culture.</title>
        <authorList>
            <person name="Gilroy R."/>
            <person name="Ravi A."/>
            <person name="Getino M."/>
            <person name="Pursley I."/>
            <person name="Horton D.L."/>
            <person name="Alikhan N.F."/>
            <person name="Baker D."/>
            <person name="Gharbi K."/>
            <person name="Hall N."/>
            <person name="Watson M."/>
            <person name="Adriaenssens E.M."/>
            <person name="Foster-Nyarko E."/>
            <person name="Jarju S."/>
            <person name="Secka A."/>
            <person name="Antonio M."/>
            <person name="Oren A."/>
            <person name="Chaudhuri R.R."/>
            <person name="La Ragione R."/>
            <person name="Hildebrand F."/>
            <person name="Pallen M.J."/>
        </authorList>
    </citation>
    <scope>NUCLEOTIDE SEQUENCE</scope>
    <source>
        <strain evidence="12">CHK181-108</strain>
    </source>
</reference>
<evidence type="ECO:0000259" key="11">
    <source>
        <dbReference type="PROSITE" id="PS51272"/>
    </source>
</evidence>
<dbReference type="PROSITE" id="PS51272">
    <property type="entry name" value="SLH"/>
    <property type="match status" value="3"/>
</dbReference>
<dbReference type="InterPro" id="IPR050811">
    <property type="entry name" value="Phosphate_ABC_transporter"/>
</dbReference>
<dbReference type="PANTHER" id="PTHR30570:SF1">
    <property type="entry name" value="PHOSPHATE-BINDING PROTEIN PSTS"/>
    <property type="match status" value="1"/>
</dbReference>
<proteinExistence type="inferred from homology"/>
<evidence type="ECO:0000256" key="7">
    <source>
        <dbReference type="ARBA" id="ARBA00022737"/>
    </source>
</evidence>
<evidence type="ECO:0000256" key="1">
    <source>
        <dbReference type="ARBA" id="ARBA00002841"/>
    </source>
</evidence>
<keyword evidence="7" id="KW-0677">Repeat</keyword>
<dbReference type="AlphaFoldDB" id="A0A9D1KP65"/>
<evidence type="ECO:0000256" key="5">
    <source>
        <dbReference type="ARBA" id="ARBA00022592"/>
    </source>
</evidence>
<dbReference type="SUPFAM" id="SSF53850">
    <property type="entry name" value="Periplasmic binding protein-like II"/>
    <property type="match status" value="1"/>
</dbReference>
<comment type="subunit">
    <text evidence="4">The complex is composed of two ATP-binding proteins (PstB), two transmembrane proteins (PstC and PstA) and a solute-binding protein (PstS).</text>
</comment>
<dbReference type="GO" id="GO:0005886">
    <property type="term" value="C:plasma membrane"/>
    <property type="evidence" value="ECO:0007669"/>
    <property type="project" value="UniProtKB-SubCell"/>
</dbReference>
<dbReference type="PANTHER" id="PTHR30570">
    <property type="entry name" value="PERIPLASMIC PHOSPHATE BINDING COMPONENT OF PHOSPHATE ABC TRANSPORTER"/>
    <property type="match status" value="1"/>
</dbReference>
<dbReference type="Proteomes" id="UP000824165">
    <property type="component" value="Unassembled WGS sequence"/>
</dbReference>
<comment type="caution">
    <text evidence="12">The sequence shown here is derived from an EMBL/GenBank/DDBJ whole genome shotgun (WGS) entry which is preliminary data.</text>
</comment>
<dbReference type="EMBL" id="DVLU01000050">
    <property type="protein sequence ID" value="HIT85278.1"/>
    <property type="molecule type" value="Genomic_DNA"/>
</dbReference>
<name>A0A9D1KP65_9FIRM</name>
<feature type="signal peptide" evidence="10">
    <location>
        <begin position="1"/>
        <end position="24"/>
    </location>
</feature>
<dbReference type="InterPro" id="IPR001119">
    <property type="entry name" value="SLH_dom"/>
</dbReference>
<protein>
    <submittedName>
        <fullName evidence="12">S-layer homology domain-containing protein</fullName>
    </submittedName>
</protein>
<dbReference type="Pfam" id="PF12849">
    <property type="entry name" value="PBP_like_2"/>
    <property type="match status" value="1"/>
</dbReference>